<feature type="region of interest" description="Disordered" evidence="2">
    <location>
        <begin position="562"/>
        <end position="627"/>
    </location>
</feature>
<dbReference type="PANTHER" id="PTHR14430:SF0">
    <property type="entry name" value="SEC2P DOMAIN-CONTAINING PROTEIN"/>
    <property type="match status" value="1"/>
</dbReference>
<protein>
    <recommendedName>
        <fullName evidence="3">GDP/GTP exchange factor Sec2 N-terminal domain-containing protein</fullName>
    </recommendedName>
</protein>
<evidence type="ECO:0000256" key="1">
    <source>
        <dbReference type="ARBA" id="ARBA00023054"/>
    </source>
</evidence>
<dbReference type="VEuPathDB" id="FungiDB:HMPREF1120_08387"/>
<dbReference type="GO" id="GO:0005085">
    <property type="term" value="F:guanyl-nucleotide exchange factor activity"/>
    <property type="evidence" value="ECO:0007669"/>
    <property type="project" value="InterPro"/>
</dbReference>
<evidence type="ECO:0000313" key="4">
    <source>
        <dbReference type="EMBL" id="EHY60425.1"/>
    </source>
</evidence>
<feature type="compositionally biased region" description="Low complexity" evidence="2">
    <location>
        <begin position="594"/>
        <end position="623"/>
    </location>
</feature>
<evidence type="ECO:0000313" key="5">
    <source>
        <dbReference type="Proteomes" id="UP000007304"/>
    </source>
</evidence>
<dbReference type="CDD" id="cd21044">
    <property type="entry name" value="Rab11BD_RAB3IP_like"/>
    <property type="match status" value="1"/>
</dbReference>
<feature type="region of interest" description="Disordered" evidence="2">
    <location>
        <begin position="257"/>
        <end position="278"/>
    </location>
</feature>
<keyword evidence="1" id="KW-0175">Coiled coil</keyword>
<dbReference type="eggNOG" id="KOG4324">
    <property type="taxonomic scope" value="Eukaryota"/>
</dbReference>
<feature type="region of interest" description="Disordered" evidence="2">
    <location>
        <begin position="157"/>
        <end position="177"/>
    </location>
</feature>
<feature type="compositionally biased region" description="Low complexity" evidence="2">
    <location>
        <begin position="80"/>
        <end position="90"/>
    </location>
</feature>
<dbReference type="GeneID" id="20313026"/>
<feature type="region of interest" description="Disordered" evidence="2">
    <location>
        <begin position="655"/>
        <end position="695"/>
    </location>
</feature>
<dbReference type="InterPro" id="IPR040351">
    <property type="entry name" value="RAB3IL/RAB3IP/Sec2"/>
</dbReference>
<dbReference type="PANTHER" id="PTHR14430">
    <property type="entry name" value="RABIN3-RELATED"/>
    <property type="match status" value="1"/>
</dbReference>
<dbReference type="EMBL" id="JH226136">
    <property type="protein sequence ID" value="EHY60425.1"/>
    <property type="molecule type" value="Genomic_DNA"/>
</dbReference>
<evidence type="ECO:0000256" key="2">
    <source>
        <dbReference type="SAM" id="MobiDB-lite"/>
    </source>
</evidence>
<dbReference type="Gene3D" id="6.10.140.910">
    <property type="match status" value="1"/>
</dbReference>
<dbReference type="GO" id="GO:0006887">
    <property type="term" value="P:exocytosis"/>
    <property type="evidence" value="ECO:0007669"/>
    <property type="project" value="TreeGrafter"/>
</dbReference>
<proteinExistence type="predicted"/>
<organism evidence="4 5">
    <name type="scientific">Exophiala dermatitidis (strain ATCC 34100 / CBS 525.76 / NIH/UT8656)</name>
    <name type="common">Black yeast</name>
    <name type="synonym">Wangiella dermatitidis</name>
    <dbReference type="NCBI Taxonomy" id="858893"/>
    <lineage>
        <taxon>Eukaryota</taxon>
        <taxon>Fungi</taxon>
        <taxon>Dikarya</taxon>
        <taxon>Ascomycota</taxon>
        <taxon>Pezizomycotina</taxon>
        <taxon>Eurotiomycetes</taxon>
        <taxon>Chaetothyriomycetidae</taxon>
        <taxon>Chaetothyriales</taxon>
        <taxon>Herpotrichiellaceae</taxon>
        <taxon>Exophiala</taxon>
    </lineage>
</organism>
<reference evidence="4" key="1">
    <citation type="submission" date="2011-07" db="EMBL/GenBank/DDBJ databases">
        <title>The Genome Sequence of Exophiala (Wangiella) dermatitidis NIH/UT8656.</title>
        <authorList>
            <consortium name="The Broad Institute Genome Sequencing Platform"/>
            <person name="Cuomo C."/>
            <person name="Wang Z."/>
            <person name="Hunicke-Smith S."/>
            <person name="Szanislo P.J."/>
            <person name="Earl A."/>
            <person name="Young S.K."/>
            <person name="Zeng Q."/>
            <person name="Gargeya S."/>
            <person name="Fitzgerald M."/>
            <person name="Haas B."/>
            <person name="Abouelleil A."/>
            <person name="Alvarado L."/>
            <person name="Arachchi H.M."/>
            <person name="Berlin A."/>
            <person name="Brown A."/>
            <person name="Chapman S.B."/>
            <person name="Chen Z."/>
            <person name="Dunbar C."/>
            <person name="Freedman E."/>
            <person name="Gearin G."/>
            <person name="Gellesch M."/>
            <person name="Goldberg J."/>
            <person name="Griggs A."/>
            <person name="Gujja S."/>
            <person name="Heiman D."/>
            <person name="Howarth C."/>
            <person name="Larson L."/>
            <person name="Lui A."/>
            <person name="MacDonald P.J.P."/>
            <person name="Montmayeur A."/>
            <person name="Murphy C."/>
            <person name="Neiman D."/>
            <person name="Pearson M."/>
            <person name="Priest M."/>
            <person name="Roberts A."/>
            <person name="Saif S."/>
            <person name="Shea T."/>
            <person name="Shenoy N."/>
            <person name="Sisk P."/>
            <person name="Stolte C."/>
            <person name="Sykes S."/>
            <person name="Wortman J."/>
            <person name="Nusbaum C."/>
            <person name="Birren B."/>
        </authorList>
    </citation>
    <scope>NUCLEOTIDE SEQUENCE</scope>
    <source>
        <strain evidence="4">NIH/UT8656</strain>
    </source>
</reference>
<dbReference type="InterPro" id="IPR009449">
    <property type="entry name" value="Sec2_N"/>
</dbReference>
<gene>
    <name evidence="4" type="ORF">HMPREF1120_08387</name>
</gene>
<dbReference type="RefSeq" id="XP_009160886.1">
    <property type="nucleotide sequence ID" value="XM_009162638.1"/>
</dbReference>
<feature type="region of interest" description="Disordered" evidence="2">
    <location>
        <begin position="1"/>
        <end position="97"/>
    </location>
</feature>
<dbReference type="SUPFAM" id="SSF144284">
    <property type="entry name" value="Sec2 N-terminal region"/>
    <property type="match status" value="1"/>
</dbReference>
<dbReference type="GO" id="GO:0051286">
    <property type="term" value="C:cell tip"/>
    <property type="evidence" value="ECO:0007669"/>
    <property type="project" value="TreeGrafter"/>
</dbReference>
<dbReference type="OMA" id="CCEFTGY"/>
<sequence>MHAWVHHGSLLGAGAPSHSRSISLGPPLAQSQRDHLSKAKSTSNLHKMATIEASPPPPRQNQDDSPETSFRTIADPRNASTTDLSRSDSSSSRHPDLNSEVAALSDKLISAINHQTNLDDTLARTRQELEASRARIAELEAEARAYEERLARGDLVPRESVEEQNNKLQSELEEERRQKAQIQQEKRGIESELETLTASLFDEANKMVASANRDRDATEKKNQQLRDQIKDGEAVIASQTEQLAELKELMQQIGPSSDYRKELDSPRVSLAPSSPGAAREEHNIARLLEAMHLSPVDPDHGEITPSPSSQLTHLLRTICRTDIPAYEDFRNLVQTSHFRSHNPSHAPSRAGSGSYGGLNMMGLGSLSNNSNTNLSQAAQPATSKLANSPNLPGSFSPNPDSRGPVPLKDTRFYKRILVEDIEPTLRLDLSPTLSWLNRRSILSALGDSTLIVEPIPEASLRLYGKYTPCALCGESRKEGENPRTHAMRVREGEGATKWSICTLCLEKVRGVGDLVAYVRMVREGVVKVGDRKDEEDAWEELIRLRERLFWARMAGGVVPAFLPTPTKSTPVENGKMDDEVAGVGGADAKMGKVNSPSDPDNNNTPSHSAADPSAQSAPDSPLAGIGTVSPDQAAQLQLQQGLDESLTTFDNIKEKRMSNPAGHRSSSTPPTTPPRQRHIKRQSSSGGGISFPRINIPRLPAGFWEAQVNTLT</sequence>
<dbReference type="Proteomes" id="UP000007304">
    <property type="component" value="Unassembled WGS sequence"/>
</dbReference>
<dbReference type="STRING" id="858893.H6C8J8"/>
<dbReference type="OrthoDB" id="1748564at2759"/>
<dbReference type="HOGENOM" id="CLU_009486_2_0_1"/>
<dbReference type="Pfam" id="PF25555">
    <property type="entry name" value="RAB3A-like_C"/>
    <property type="match status" value="1"/>
</dbReference>
<evidence type="ECO:0000259" key="3">
    <source>
        <dbReference type="Pfam" id="PF06428"/>
    </source>
</evidence>
<dbReference type="InParanoid" id="H6C8J8"/>
<name>H6C8J8_EXODN</name>
<feature type="domain" description="GDP/GTP exchange factor Sec2 N-terminal" evidence="3">
    <location>
        <begin position="115"/>
        <end position="253"/>
    </location>
</feature>
<accession>H6C8J8</accession>
<dbReference type="Pfam" id="PF06428">
    <property type="entry name" value="Sec2p"/>
    <property type="match status" value="1"/>
</dbReference>
<dbReference type="AlphaFoldDB" id="H6C8J8"/>
<feature type="compositionally biased region" description="Low complexity" evidence="2">
    <location>
        <begin position="366"/>
        <end position="375"/>
    </location>
</feature>
<dbReference type="GO" id="GO:0070319">
    <property type="term" value="C:Golgi to plasma membrane transport vesicle"/>
    <property type="evidence" value="ECO:0007669"/>
    <property type="project" value="TreeGrafter"/>
</dbReference>
<keyword evidence="5" id="KW-1185">Reference proteome</keyword>
<feature type="compositionally biased region" description="Polar residues" evidence="2">
    <location>
        <begin position="376"/>
        <end position="399"/>
    </location>
</feature>
<feature type="region of interest" description="Disordered" evidence="2">
    <location>
        <begin position="366"/>
        <end position="406"/>
    </location>
</feature>